<dbReference type="Proteomes" id="UP000269721">
    <property type="component" value="Unassembled WGS sequence"/>
</dbReference>
<protein>
    <submittedName>
        <fullName evidence="2">Uncharacterized protein</fullName>
    </submittedName>
</protein>
<accession>A0A4P9WND1</accession>
<dbReference type="AlphaFoldDB" id="A0A4P9WND1"/>
<evidence type="ECO:0000313" key="3">
    <source>
        <dbReference type="Proteomes" id="UP000269721"/>
    </source>
</evidence>
<keyword evidence="3" id="KW-1185">Reference proteome</keyword>
<evidence type="ECO:0000313" key="2">
    <source>
        <dbReference type="EMBL" id="RKO93583.1"/>
    </source>
</evidence>
<sequence length="254" mass="27718">MTITSLQLYRSRFTTSHSRHSCLSTGMARCVRDANVDTRLLDPDAAQMAWNPFSSMTASRRFQTGWWTRSSGEGGCESQELPGGRDEKFDPFNRRYISFAEGGGGGSDIPNRVGSCRWGRRVGVGSEQIRPGTDRGSEAQLAGPGEDAVIERQPHGRRSSHDANPSRAIVYNRNLLRDWNVGVGPKCTLGVEGVDLSENRRRAARVAVARGVGGWEGQRYRMGQSTFHPKLPIRSPSLYTPAHAASDADAIAGA</sequence>
<gene>
    <name evidence="2" type="ORF">BDK51DRAFT_29588</name>
</gene>
<feature type="region of interest" description="Disordered" evidence="1">
    <location>
        <begin position="125"/>
        <end position="164"/>
    </location>
</feature>
<dbReference type="EMBL" id="KZ994182">
    <property type="protein sequence ID" value="RKO93583.1"/>
    <property type="molecule type" value="Genomic_DNA"/>
</dbReference>
<reference evidence="3" key="1">
    <citation type="journal article" date="2018" name="Nat. Microbiol.">
        <title>Leveraging single-cell genomics to expand the fungal tree of life.</title>
        <authorList>
            <person name="Ahrendt S.R."/>
            <person name="Quandt C.A."/>
            <person name="Ciobanu D."/>
            <person name="Clum A."/>
            <person name="Salamov A."/>
            <person name="Andreopoulos B."/>
            <person name="Cheng J.F."/>
            <person name="Woyke T."/>
            <person name="Pelin A."/>
            <person name="Henrissat B."/>
            <person name="Reynolds N.K."/>
            <person name="Benny G.L."/>
            <person name="Smith M.E."/>
            <person name="James T.Y."/>
            <person name="Grigoriev I.V."/>
        </authorList>
    </citation>
    <scope>NUCLEOTIDE SEQUENCE [LARGE SCALE GENOMIC DNA]</scope>
</reference>
<name>A0A4P9WND1_9FUNG</name>
<proteinExistence type="predicted"/>
<organism evidence="2 3">
    <name type="scientific">Blyttiomyces helicus</name>
    <dbReference type="NCBI Taxonomy" id="388810"/>
    <lineage>
        <taxon>Eukaryota</taxon>
        <taxon>Fungi</taxon>
        <taxon>Fungi incertae sedis</taxon>
        <taxon>Chytridiomycota</taxon>
        <taxon>Chytridiomycota incertae sedis</taxon>
        <taxon>Chytridiomycetes</taxon>
        <taxon>Chytridiomycetes incertae sedis</taxon>
        <taxon>Blyttiomyces</taxon>
    </lineage>
</organism>
<evidence type="ECO:0000256" key="1">
    <source>
        <dbReference type="SAM" id="MobiDB-lite"/>
    </source>
</evidence>